<organism evidence="3 4">
    <name type="scientific">Caerostris darwini</name>
    <dbReference type="NCBI Taxonomy" id="1538125"/>
    <lineage>
        <taxon>Eukaryota</taxon>
        <taxon>Metazoa</taxon>
        <taxon>Ecdysozoa</taxon>
        <taxon>Arthropoda</taxon>
        <taxon>Chelicerata</taxon>
        <taxon>Arachnida</taxon>
        <taxon>Araneae</taxon>
        <taxon>Araneomorphae</taxon>
        <taxon>Entelegynae</taxon>
        <taxon>Araneoidea</taxon>
        <taxon>Araneidae</taxon>
        <taxon>Caerostris</taxon>
    </lineage>
</organism>
<evidence type="ECO:0000313" key="4">
    <source>
        <dbReference type="Proteomes" id="UP001054837"/>
    </source>
</evidence>
<evidence type="ECO:0000313" key="3">
    <source>
        <dbReference type="EMBL" id="GIY66120.1"/>
    </source>
</evidence>
<feature type="transmembrane region" description="Helical" evidence="2">
    <location>
        <begin position="55"/>
        <end position="76"/>
    </location>
</feature>
<dbReference type="EMBL" id="BPLQ01012539">
    <property type="protein sequence ID" value="GIY66120.1"/>
    <property type="molecule type" value="Genomic_DNA"/>
</dbReference>
<dbReference type="AlphaFoldDB" id="A0AAV4V9F7"/>
<keyword evidence="2" id="KW-0472">Membrane</keyword>
<sequence>MHACLQKNETGESTEEEEDIEPEMYIQYDKKAFNKVFFSHPSLFPFAAAARLIKLILQAILVFGVIVLALIVIAFAKVKETHSYFFLRDQIRRTGTIQSLISSFGPPKSTPDTILQLNTPTSSCSSLISLQTLVEDTAPLLGSVPMYDWDWIGNVFLAKEEPGKVNNST</sequence>
<evidence type="ECO:0000256" key="1">
    <source>
        <dbReference type="SAM" id="MobiDB-lite"/>
    </source>
</evidence>
<name>A0AAV4V9F7_9ARAC</name>
<keyword evidence="4" id="KW-1185">Reference proteome</keyword>
<keyword evidence="2" id="KW-0812">Transmembrane</keyword>
<protein>
    <submittedName>
        <fullName evidence="3">Uncharacterized protein</fullName>
    </submittedName>
</protein>
<feature type="region of interest" description="Disordered" evidence="1">
    <location>
        <begin position="1"/>
        <end position="20"/>
    </location>
</feature>
<accession>A0AAV4V9F7</accession>
<dbReference type="Proteomes" id="UP001054837">
    <property type="component" value="Unassembled WGS sequence"/>
</dbReference>
<comment type="caution">
    <text evidence="3">The sequence shown here is derived from an EMBL/GenBank/DDBJ whole genome shotgun (WGS) entry which is preliminary data.</text>
</comment>
<proteinExistence type="predicted"/>
<evidence type="ECO:0000256" key="2">
    <source>
        <dbReference type="SAM" id="Phobius"/>
    </source>
</evidence>
<gene>
    <name evidence="3" type="primary">AVEN_75779_1</name>
    <name evidence="3" type="ORF">CDAR_265791</name>
</gene>
<keyword evidence="2" id="KW-1133">Transmembrane helix</keyword>
<reference evidence="3 4" key="1">
    <citation type="submission" date="2021-06" db="EMBL/GenBank/DDBJ databases">
        <title>Caerostris darwini draft genome.</title>
        <authorList>
            <person name="Kono N."/>
            <person name="Arakawa K."/>
        </authorList>
    </citation>
    <scope>NUCLEOTIDE SEQUENCE [LARGE SCALE GENOMIC DNA]</scope>
</reference>